<evidence type="ECO:0000259" key="7">
    <source>
        <dbReference type="Pfam" id="PF02016"/>
    </source>
</evidence>
<dbReference type="eggNOG" id="COG1619">
    <property type="taxonomic scope" value="Bacteria"/>
</dbReference>
<dbReference type="GO" id="GO:0106415">
    <property type="term" value="F:muramoyltetrapeptide carboxypeptidase activity"/>
    <property type="evidence" value="ECO:0007669"/>
    <property type="project" value="UniProtKB-EC"/>
</dbReference>
<dbReference type="PANTHER" id="PTHR30237:SF2">
    <property type="entry name" value="MUREIN TETRAPEPTIDE CARBOXYPEPTIDASE"/>
    <property type="match status" value="1"/>
</dbReference>
<keyword evidence="4 9" id="KW-0378">Hydrolase</keyword>
<dbReference type="PATRIC" id="fig|1303518.3.peg.143"/>
<feature type="active site" description="Charge relay system" evidence="6">
    <location>
        <position position="216"/>
    </location>
</feature>
<proteinExistence type="inferred from homology"/>
<dbReference type="Proteomes" id="UP000014227">
    <property type="component" value="Chromosome I"/>
</dbReference>
<dbReference type="KEGG" id="ccz:CCALI_00140"/>
<dbReference type="MEROPS" id="S66.001"/>
<dbReference type="EC" id="3.4.17.13" evidence="9"/>
<evidence type="ECO:0000256" key="5">
    <source>
        <dbReference type="ARBA" id="ARBA00022825"/>
    </source>
</evidence>
<feature type="domain" description="LD-carboxypeptidase C-terminal" evidence="8">
    <location>
        <begin position="185"/>
        <end position="302"/>
    </location>
</feature>
<dbReference type="STRING" id="454171.CP488_01017"/>
<dbReference type="InterPro" id="IPR040921">
    <property type="entry name" value="Peptidase_S66C"/>
</dbReference>
<dbReference type="Gene3D" id="3.50.30.60">
    <property type="entry name" value="LD-carboxypeptidase A C-terminal domain-like"/>
    <property type="match status" value="1"/>
</dbReference>
<dbReference type="CDD" id="cd07025">
    <property type="entry name" value="Peptidase_S66"/>
    <property type="match status" value="1"/>
</dbReference>
<dbReference type="RefSeq" id="WP_016481543.1">
    <property type="nucleotide sequence ID" value="NC_021487.1"/>
</dbReference>
<dbReference type="EMBL" id="HF951689">
    <property type="protein sequence ID" value="CCW33979.1"/>
    <property type="molecule type" value="Genomic_DNA"/>
</dbReference>
<protein>
    <submittedName>
        <fullName evidence="9">Uncharacterized proteins, homologs of microcin C7 resistance protein MccF</fullName>
        <ecNumber evidence="9">3.4.17.13</ecNumber>
    </submittedName>
</protein>
<dbReference type="AlphaFoldDB" id="S0ESA0"/>
<evidence type="ECO:0000256" key="6">
    <source>
        <dbReference type="PIRSR" id="PIRSR028757-1"/>
    </source>
</evidence>
<feature type="domain" description="LD-carboxypeptidase N-terminal" evidence="7">
    <location>
        <begin position="13"/>
        <end position="131"/>
    </location>
</feature>
<dbReference type="InterPro" id="IPR027478">
    <property type="entry name" value="LdcA_N"/>
</dbReference>
<evidence type="ECO:0000256" key="2">
    <source>
        <dbReference type="ARBA" id="ARBA00022645"/>
    </source>
</evidence>
<evidence type="ECO:0000256" key="1">
    <source>
        <dbReference type="ARBA" id="ARBA00010233"/>
    </source>
</evidence>
<dbReference type="SUPFAM" id="SSF141986">
    <property type="entry name" value="LD-carboxypeptidase A C-terminal domain-like"/>
    <property type="match status" value="1"/>
</dbReference>
<keyword evidence="2 9" id="KW-0121">Carboxypeptidase</keyword>
<dbReference type="Gene3D" id="3.40.50.10740">
    <property type="entry name" value="Class I glutamine amidotransferase-like"/>
    <property type="match status" value="1"/>
</dbReference>
<dbReference type="InterPro" id="IPR003507">
    <property type="entry name" value="S66_fam"/>
</dbReference>
<dbReference type="PANTHER" id="PTHR30237">
    <property type="entry name" value="MURAMOYLTETRAPEPTIDE CARBOXYPEPTIDASE"/>
    <property type="match status" value="1"/>
</dbReference>
<dbReference type="InterPro" id="IPR040449">
    <property type="entry name" value="Peptidase_S66_N"/>
</dbReference>
<comment type="similarity">
    <text evidence="1">Belongs to the peptidase S66 family.</text>
</comment>
<dbReference type="InterPro" id="IPR029062">
    <property type="entry name" value="Class_I_gatase-like"/>
</dbReference>
<evidence type="ECO:0000256" key="3">
    <source>
        <dbReference type="ARBA" id="ARBA00022670"/>
    </source>
</evidence>
<name>S0ESA0_CHTCT</name>
<feature type="active site" description="Nucleophile" evidence="6">
    <location>
        <position position="112"/>
    </location>
</feature>
<dbReference type="GO" id="GO:0008236">
    <property type="term" value="F:serine-type peptidase activity"/>
    <property type="evidence" value="ECO:0007669"/>
    <property type="project" value="UniProtKB-KW"/>
</dbReference>
<evidence type="ECO:0000313" key="10">
    <source>
        <dbReference type="Proteomes" id="UP000014227"/>
    </source>
</evidence>
<evidence type="ECO:0000259" key="8">
    <source>
        <dbReference type="Pfam" id="PF17676"/>
    </source>
</evidence>
<dbReference type="SUPFAM" id="SSF52317">
    <property type="entry name" value="Class I glutamine amidotransferase-like"/>
    <property type="match status" value="1"/>
</dbReference>
<dbReference type="HOGENOM" id="CLU_034346_3_1_0"/>
<sequence length="317" mass="34933">MRPPRRLQPGDQIGIIAPSGPVPSEELFQAKTLIERRGYRVVLGPHVLAQHPTNNYLAGTDEERFSDLQSFLRRTDITAIFCARGGYGVQRLYPKLTSELFDGYPKIVAGYSDITALHLVICHYTDWITFYSPNATSLVRLSEGKDVGMETALHCFWTMLENPQSFGLLPASPQNIETLVSGVAEGPLAGGCLSLLSHACGSRFQPDFRGKLVLIEDVNEPVYRVDRYLTQLLNAGILQEAAGFIVGTVTGWRKHEPEDSPNQLYALWEDLLLPLGKPTIVGFPFGHEPNPLTLPLGARARLDADAKTLTILEPAVV</sequence>
<organism evidence="9 10">
    <name type="scientific">Chthonomonas calidirosea (strain DSM 23976 / ICMP 18418 / T49)</name>
    <dbReference type="NCBI Taxonomy" id="1303518"/>
    <lineage>
        <taxon>Bacteria</taxon>
        <taxon>Bacillati</taxon>
        <taxon>Armatimonadota</taxon>
        <taxon>Chthonomonadia</taxon>
        <taxon>Chthonomonadales</taxon>
        <taxon>Chthonomonadaceae</taxon>
        <taxon>Chthonomonas</taxon>
    </lineage>
</organism>
<gene>
    <name evidence="9" type="ORF">CCALI_00140</name>
</gene>
<dbReference type="Pfam" id="PF17676">
    <property type="entry name" value="Peptidase_S66C"/>
    <property type="match status" value="1"/>
</dbReference>
<reference evidence="10" key="1">
    <citation type="submission" date="2013-03" db="EMBL/GenBank/DDBJ databases">
        <title>Genome sequence of Chthonomonas calidirosea, the first sequenced genome from the Armatimonadetes phylum (formally candidate division OP10).</title>
        <authorList>
            <person name="Lee K.C.Y."/>
            <person name="Morgan X.C."/>
            <person name="Dunfield P.F."/>
            <person name="Tamas I."/>
            <person name="Houghton K.M."/>
            <person name="Vyssotski M."/>
            <person name="Ryan J.L.J."/>
            <person name="Lagutin K."/>
            <person name="McDonald I.R."/>
            <person name="Stott M.B."/>
        </authorList>
    </citation>
    <scope>NUCLEOTIDE SEQUENCE [LARGE SCALE GENOMIC DNA]</scope>
    <source>
        <strain evidence="10">DSM 23976 / ICMP 18418 / T49</strain>
    </source>
</reference>
<evidence type="ECO:0000256" key="4">
    <source>
        <dbReference type="ARBA" id="ARBA00022801"/>
    </source>
</evidence>
<dbReference type="InterPro" id="IPR027461">
    <property type="entry name" value="Carboxypeptidase_A_C_sf"/>
</dbReference>
<dbReference type="PIRSF" id="PIRSF028757">
    <property type="entry name" value="LD-carboxypeptidase"/>
    <property type="match status" value="1"/>
</dbReference>
<keyword evidence="10" id="KW-1185">Reference proteome</keyword>
<dbReference type="GO" id="GO:0006508">
    <property type="term" value="P:proteolysis"/>
    <property type="evidence" value="ECO:0007669"/>
    <property type="project" value="UniProtKB-KW"/>
</dbReference>
<keyword evidence="3" id="KW-0645">Protease</keyword>
<feature type="active site" description="Charge relay system" evidence="6">
    <location>
        <position position="287"/>
    </location>
</feature>
<dbReference type="Pfam" id="PF02016">
    <property type="entry name" value="Peptidase_S66"/>
    <property type="match status" value="1"/>
</dbReference>
<accession>S0ESA0</accession>
<dbReference type="FunCoup" id="S0ESA0">
    <property type="interactions" value="74"/>
</dbReference>
<dbReference type="InParanoid" id="S0ESA0"/>
<keyword evidence="5" id="KW-0720">Serine protease</keyword>
<evidence type="ECO:0000313" key="9">
    <source>
        <dbReference type="EMBL" id="CCW33979.1"/>
    </source>
</evidence>